<dbReference type="EMBL" id="BJWL01000019">
    <property type="protein sequence ID" value="GFZ07696.1"/>
    <property type="molecule type" value="Genomic_DNA"/>
</dbReference>
<dbReference type="AlphaFoldDB" id="A0A7J0GA51"/>
<organism evidence="3 4">
    <name type="scientific">Actinidia rufa</name>
    <dbReference type="NCBI Taxonomy" id="165716"/>
    <lineage>
        <taxon>Eukaryota</taxon>
        <taxon>Viridiplantae</taxon>
        <taxon>Streptophyta</taxon>
        <taxon>Embryophyta</taxon>
        <taxon>Tracheophyta</taxon>
        <taxon>Spermatophyta</taxon>
        <taxon>Magnoliopsida</taxon>
        <taxon>eudicotyledons</taxon>
        <taxon>Gunneridae</taxon>
        <taxon>Pentapetalae</taxon>
        <taxon>asterids</taxon>
        <taxon>Ericales</taxon>
        <taxon>Actinidiaceae</taxon>
        <taxon>Actinidia</taxon>
    </lineage>
</organism>
<evidence type="ECO:0000256" key="1">
    <source>
        <dbReference type="SAM" id="Coils"/>
    </source>
</evidence>
<feature type="compositionally biased region" description="Basic and acidic residues" evidence="2">
    <location>
        <begin position="25"/>
        <end position="41"/>
    </location>
</feature>
<comment type="caution">
    <text evidence="3">The sequence shown here is derived from an EMBL/GenBank/DDBJ whole genome shotgun (WGS) entry which is preliminary data.</text>
</comment>
<feature type="compositionally biased region" description="Polar residues" evidence="2">
    <location>
        <begin position="74"/>
        <end position="90"/>
    </location>
</feature>
<keyword evidence="1" id="KW-0175">Coiled coil</keyword>
<dbReference type="OrthoDB" id="1701885at2759"/>
<gene>
    <name evidence="3" type="ORF">Acr_19g0006330</name>
</gene>
<dbReference type="Proteomes" id="UP000585474">
    <property type="component" value="Unassembled WGS sequence"/>
</dbReference>
<dbReference type="PANTHER" id="PTHR33476:SF7">
    <property type="entry name" value="EMB|CAB62613.1"/>
    <property type="match status" value="1"/>
</dbReference>
<keyword evidence="4" id="KW-1185">Reference proteome</keyword>
<feature type="region of interest" description="Disordered" evidence="2">
    <location>
        <begin position="25"/>
        <end position="53"/>
    </location>
</feature>
<evidence type="ECO:0000313" key="4">
    <source>
        <dbReference type="Proteomes" id="UP000585474"/>
    </source>
</evidence>
<dbReference type="PANTHER" id="PTHR33476">
    <property type="entry name" value="EMB|CAB62613.1"/>
    <property type="match status" value="1"/>
</dbReference>
<feature type="region of interest" description="Disordered" evidence="2">
    <location>
        <begin position="65"/>
        <end position="90"/>
    </location>
</feature>
<accession>A0A7J0GA51</accession>
<proteinExistence type="predicted"/>
<feature type="coiled-coil region" evidence="1">
    <location>
        <begin position="524"/>
        <end position="551"/>
    </location>
</feature>
<name>A0A7J0GA51_9ERIC</name>
<reference evidence="3 4" key="1">
    <citation type="submission" date="2019-07" db="EMBL/GenBank/DDBJ databases">
        <title>De Novo Assembly of kiwifruit Actinidia rufa.</title>
        <authorList>
            <person name="Sugita-Konishi S."/>
            <person name="Sato K."/>
            <person name="Mori E."/>
            <person name="Abe Y."/>
            <person name="Kisaki G."/>
            <person name="Hamano K."/>
            <person name="Suezawa K."/>
            <person name="Otani M."/>
            <person name="Fukuda T."/>
            <person name="Manabe T."/>
            <person name="Gomi K."/>
            <person name="Tabuchi M."/>
            <person name="Akimitsu K."/>
            <person name="Kataoka I."/>
        </authorList>
    </citation>
    <scope>NUCLEOTIDE SEQUENCE [LARGE SCALE GENOMIC DNA]</scope>
    <source>
        <strain evidence="4">cv. Fuchu</strain>
    </source>
</reference>
<sequence length="694" mass="76444">MELLIALAAAGASYVSKRWQKNLRDRESSSEFHSGDSEFVKTESPPSMGHLHDKRCPLQRLRQRKRLGDDVVTESEQASRSASTSDVASTSGFDGEKLVILGNSDACNVLSISSLSPMYLGNEGQIVNDNMVENCGDSFPEPSTSEMGTAQGFTRNRIYLRSRQSNMQSIKPRTSLESCLMAQLHNEFIGIDEYGLCSFPSPSSPAVRPFFVTDGRRIISRGGDSFSFETGKNSLHKQNCSAENESSLGVPPMPYVGSLELPRIKVKTGKGVDRKLNSASKVDNGKHSLSLAGSSHGALLFGLGISVGLISSFLANKREVEKLNDLLKQTENLVQDLQDEFEMKDSLTVKELAIEDYGSQDTCYRSCNKSAPHSSSSQQNLDRLTKYDVKELPDGKADKDSASMSKIEAELEAELERLELNINSSTLEGRLSDLVEAHCLVKQLNLDLIASEHGSSLRAATFSNLTLTLYQTSLRVNCVPTCLVGKVVPNVMKDRDGSGTSTPHSANYAVSPRELSLRLHQVIQSRLEDRVKELETALENSQRSVQFMESEHKTSRRGFSDIGLRPLTYQNAIEDQPVVINLSGEALDAYNEAYDELMKINESDEADLRSGGNKNTLSLFDQNAYPNQNGKASPALIFHEVRTFDEHILSGDESDDGHDEVEKLLIKQIVEKTRKGNSSVILNAEKGLFSVDEH</sequence>
<feature type="coiled-coil region" evidence="1">
    <location>
        <begin position="320"/>
        <end position="347"/>
    </location>
</feature>
<dbReference type="InterPro" id="IPR040348">
    <property type="entry name" value="POLAR-like"/>
</dbReference>
<protein>
    <submittedName>
        <fullName evidence="3">Uncharacterized protein</fullName>
    </submittedName>
</protein>
<dbReference type="GO" id="GO:0008356">
    <property type="term" value="P:asymmetric cell division"/>
    <property type="evidence" value="ECO:0007669"/>
    <property type="project" value="InterPro"/>
</dbReference>
<feature type="coiled-coil region" evidence="1">
    <location>
        <begin position="401"/>
        <end position="428"/>
    </location>
</feature>
<evidence type="ECO:0000313" key="3">
    <source>
        <dbReference type="EMBL" id="GFZ07696.1"/>
    </source>
</evidence>
<evidence type="ECO:0000256" key="2">
    <source>
        <dbReference type="SAM" id="MobiDB-lite"/>
    </source>
</evidence>